<name>F2RMD2_TRIT1</name>
<sequence>MSRSSRNSGRRSRHLAGMQRACNSARNQEHGGYRSGYATGSQGRAGQLLSLYRRSVKGWQQTRPRRHKKPVWVESPAVSGGQRDLVDA</sequence>
<dbReference type="EMBL" id="GG698477">
    <property type="protein sequence ID" value="EGD92481.1"/>
    <property type="molecule type" value="Genomic_DNA"/>
</dbReference>
<evidence type="ECO:0000313" key="3">
    <source>
        <dbReference type="Proteomes" id="UP000009172"/>
    </source>
</evidence>
<gene>
    <name evidence="2" type="ORF">TESG_00056</name>
</gene>
<dbReference type="Proteomes" id="UP000009172">
    <property type="component" value="Unassembled WGS sequence"/>
</dbReference>
<reference evidence="3" key="1">
    <citation type="journal article" date="2012" name="MBio">
        <title>Comparative genome analysis of Trichophyton rubrum and related dermatophytes reveals candidate genes involved in infection.</title>
        <authorList>
            <person name="Martinez D.A."/>
            <person name="Oliver B.G."/>
            <person name="Graeser Y."/>
            <person name="Goldberg J.M."/>
            <person name="Li W."/>
            <person name="Martinez-Rossi N.M."/>
            <person name="Monod M."/>
            <person name="Shelest E."/>
            <person name="Barton R.C."/>
            <person name="Birch E."/>
            <person name="Brakhage A.A."/>
            <person name="Chen Z."/>
            <person name="Gurr S.J."/>
            <person name="Heiman D."/>
            <person name="Heitman J."/>
            <person name="Kosti I."/>
            <person name="Rossi A."/>
            <person name="Saif S."/>
            <person name="Samalova M."/>
            <person name="Saunders C.W."/>
            <person name="Shea T."/>
            <person name="Summerbell R.C."/>
            <person name="Xu J."/>
            <person name="Young S."/>
            <person name="Zeng Q."/>
            <person name="Birren B.W."/>
            <person name="Cuomo C.A."/>
            <person name="White T.C."/>
        </authorList>
    </citation>
    <scope>NUCLEOTIDE SEQUENCE [LARGE SCALE GENOMIC DNA]</scope>
    <source>
        <strain evidence="3">CBS 112818</strain>
    </source>
</reference>
<keyword evidence="3" id="KW-1185">Reference proteome</keyword>
<proteinExistence type="predicted"/>
<accession>F2RMD2</accession>
<feature type="region of interest" description="Disordered" evidence="1">
    <location>
        <begin position="1"/>
        <end position="41"/>
    </location>
</feature>
<dbReference type="HOGENOM" id="CLU_2470687_0_0_1"/>
<organism evidence="2 3">
    <name type="scientific">Trichophyton tonsurans (strain CBS 112818)</name>
    <name type="common">Scalp ringworm fungus</name>
    <dbReference type="NCBI Taxonomy" id="647933"/>
    <lineage>
        <taxon>Eukaryota</taxon>
        <taxon>Fungi</taxon>
        <taxon>Dikarya</taxon>
        <taxon>Ascomycota</taxon>
        <taxon>Pezizomycotina</taxon>
        <taxon>Eurotiomycetes</taxon>
        <taxon>Eurotiomycetidae</taxon>
        <taxon>Onygenales</taxon>
        <taxon>Arthrodermataceae</taxon>
        <taxon>Trichophyton</taxon>
    </lineage>
</organism>
<evidence type="ECO:0000313" key="2">
    <source>
        <dbReference type="EMBL" id="EGD92481.1"/>
    </source>
</evidence>
<evidence type="ECO:0000256" key="1">
    <source>
        <dbReference type="SAM" id="MobiDB-lite"/>
    </source>
</evidence>
<feature type="region of interest" description="Disordered" evidence="1">
    <location>
        <begin position="58"/>
        <end position="88"/>
    </location>
</feature>
<protein>
    <submittedName>
        <fullName evidence="2">Uncharacterized protein</fullName>
    </submittedName>
</protein>
<dbReference type="AlphaFoldDB" id="F2RMD2"/>